<dbReference type="EMBL" id="GGEC01084706">
    <property type="protein sequence ID" value="MBX65190.1"/>
    <property type="molecule type" value="Transcribed_RNA"/>
</dbReference>
<evidence type="ECO:0000313" key="1">
    <source>
        <dbReference type="EMBL" id="MBX65190.1"/>
    </source>
</evidence>
<accession>A0A2P2QDT5</accession>
<proteinExistence type="predicted"/>
<name>A0A2P2QDT5_RHIMU</name>
<protein>
    <submittedName>
        <fullName evidence="1">Uncharacterized protein</fullName>
    </submittedName>
</protein>
<dbReference type="AlphaFoldDB" id="A0A2P2QDT5"/>
<reference evidence="1" key="1">
    <citation type="submission" date="2018-02" db="EMBL/GenBank/DDBJ databases">
        <title>Rhizophora mucronata_Transcriptome.</title>
        <authorList>
            <person name="Meera S.P."/>
            <person name="Sreeshan A."/>
            <person name="Augustine A."/>
        </authorList>
    </citation>
    <scope>NUCLEOTIDE SEQUENCE</scope>
    <source>
        <tissue evidence="1">Leaf</tissue>
    </source>
</reference>
<organism evidence="1">
    <name type="scientific">Rhizophora mucronata</name>
    <name type="common">Asiatic mangrove</name>
    <dbReference type="NCBI Taxonomy" id="61149"/>
    <lineage>
        <taxon>Eukaryota</taxon>
        <taxon>Viridiplantae</taxon>
        <taxon>Streptophyta</taxon>
        <taxon>Embryophyta</taxon>
        <taxon>Tracheophyta</taxon>
        <taxon>Spermatophyta</taxon>
        <taxon>Magnoliopsida</taxon>
        <taxon>eudicotyledons</taxon>
        <taxon>Gunneridae</taxon>
        <taxon>Pentapetalae</taxon>
        <taxon>rosids</taxon>
        <taxon>fabids</taxon>
        <taxon>Malpighiales</taxon>
        <taxon>Rhizophoraceae</taxon>
        <taxon>Rhizophora</taxon>
    </lineage>
</organism>
<sequence length="25" mass="3068">MPIERLQKIFKKKYKRQCSASEEII</sequence>